<organism evidence="1 2">
    <name type="scientific">Fonsecaea erecta</name>
    <dbReference type="NCBI Taxonomy" id="1367422"/>
    <lineage>
        <taxon>Eukaryota</taxon>
        <taxon>Fungi</taxon>
        <taxon>Dikarya</taxon>
        <taxon>Ascomycota</taxon>
        <taxon>Pezizomycotina</taxon>
        <taxon>Eurotiomycetes</taxon>
        <taxon>Chaetothyriomycetidae</taxon>
        <taxon>Chaetothyriales</taxon>
        <taxon>Herpotrichiellaceae</taxon>
        <taxon>Fonsecaea</taxon>
    </lineage>
</organism>
<dbReference type="Proteomes" id="UP000078343">
    <property type="component" value="Unassembled WGS sequence"/>
</dbReference>
<evidence type="ECO:0000313" key="2">
    <source>
        <dbReference type="Proteomes" id="UP000078343"/>
    </source>
</evidence>
<accession>A0A178Z7N5</accession>
<proteinExistence type="predicted"/>
<gene>
    <name evidence="1" type="ORF">AYL99_09946</name>
</gene>
<comment type="caution">
    <text evidence="1">The sequence shown here is derived from an EMBL/GenBank/DDBJ whole genome shotgun (WGS) entry which is preliminary data.</text>
</comment>
<dbReference type="RefSeq" id="XP_018689161.1">
    <property type="nucleotide sequence ID" value="XM_018841452.1"/>
</dbReference>
<dbReference type="EMBL" id="LVYI01000010">
    <property type="protein sequence ID" value="OAP55794.1"/>
    <property type="molecule type" value="Genomic_DNA"/>
</dbReference>
<sequence length="505" mass="57093">MADKTQSKIIQAIVKETSLDKSFHGLRISFKLLCDKKGLSCTSDVLGQLSQDDLRTLAVPFLSSVHAHPVPGLLPSTQTTTTTGRSCLRRDLLYLIYAASLNDFNFQNVIPLLITALNRKSDNSLFWDQVYHAVTQLDQACWPDLNVALIEDLSWLRNRTISSTCPKPRQDTDGILKQVIGAFQNGPLHLSGTFFQALGALVSVFRSVFTRWPDGSDLPQECIRYTIQEGWASDKMGEYRFRREVNNEKRVVYVEIHNLTFFPKPEMAWSHTITIKHLSQLSGWYDKWDTLTVLRLGDEIFCLQNYFTPHAIPSEQVVGDYPFFDILDLQFWDTARHSCAELVHNGSELCHLHRSDFRNGIDAISKELKAYHILAKRKPTLASAILGYVYEGPAGRVVGFLSEILHGRYPDINDLEECEKALRQLHSCGVAHGAIEGKDIVITAEGPRFICFCCSRTVDFGESPLPSRRYLERWDATRRWDFRCLKAALLGDTSIGRPCLGPPPG</sequence>
<evidence type="ECO:0000313" key="1">
    <source>
        <dbReference type="EMBL" id="OAP55794.1"/>
    </source>
</evidence>
<name>A0A178Z7N5_9EURO</name>
<dbReference type="GeneID" id="30014114"/>
<dbReference type="OrthoDB" id="4157455at2759"/>
<dbReference type="AlphaFoldDB" id="A0A178Z7N5"/>
<reference evidence="1 2" key="1">
    <citation type="submission" date="2016-04" db="EMBL/GenBank/DDBJ databases">
        <title>Draft genome of Fonsecaea erecta CBS 125763.</title>
        <authorList>
            <person name="Weiss V.A."/>
            <person name="Vicente V.A."/>
            <person name="Raittz R.T."/>
            <person name="Moreno L.F."/>
            <person name="De Souza E.M."/>
            <person name="Pedrosa F.O."/>
            <person name="Steffens M.B."/>
            <person name="Faoro H."/>
            <person name="Tadra-Sfeir M.Z."/>
            <person name="Najafzadeh M.J."/>
            <person name="Felipe M.S."/>
            <person name="Teixeira M."/>
            <person name="Sun J."/>
            <person name="Xi L."/>
            <person name="Gomes R."/>
            <person name="De Azevedo C.M."/>
            <person name="Salgado C.G."/>
            <person name="Da Silva M.B."/>
            <person name="Nascimento M.F."/>
            <person name="Queiroz-Telles F."/>
            <person name="Attili D.S."/>
            <person name="Gorbushina A."/>
        </authorList>
    </citation>
    <scope>NUCLEOTIDE SEQUENCE [LARGE SCALE GENOMIC DNA]</scope>
    <source>
        <strain evidence="1 2">CBS 125763</strain>
    </source>
</reference>
<keyword evidence="2" id="KW-1185">Reference proteome</keyword>
<evidence type="ECO:0008006" key="3">
    <source>
        <dbReference type="Google" id="ProtNLM"/>
    </source>
</evidence>
<dbReference type="STRING" id="1367422.A0A178Z7N5"/>
<protein>
    <recommendedName>
        <fullName evidence="3">Protein kinase domain-containing protein</fullName>
    </recommendedName>
</protein>